<feature type="transmembrane region" description="Helical" evidence="1">
    <location>
        <begin position="12"/>
        <end position="29"/>
    </location>
</feature>
<evidence type="ECO:0000313" key="2">
    <source>
        <dbReference type="EMBL" id="OGD66687.1"/>
    </source>
</evidence>
<comment type="caution">
    <text evidence="2">The sequence shown here is derived from an EMBL/GenBank/DDBJ whole genome shotgun (WGS) entry which is preliminary data.</text>
</comment>
<reference evidence="2 3" key="1">
    <citation type="journal article" date="2016" name="Nat. Commun.">
        <title>Thousands of microbial genomes shed light on interconnected biogeochemical processes in an aquifer system.</title>
        <authorList>
            <person name="Anantharaman K."/>
            <person name="Brown C.T."/>
            <person name="Hug L.A."/>
            <person name="Sharon I."/>
            <person name="Castelle C.J."/>
            <person name="Probst A.J."/>
            <person name="Thomas B.C."/>
            <person name="Singh A."/>
            <person name="Wilkins M.J."/>
            <person name="Karaoz U."/>
            <person name="Brodie E.L."/>
            <person name="Williams K.H."/>
            <person name="Hubbard S.S."/>
            <person name="Banfield J.F."/>
        </authorList>
    </citation>
    <scope>NUCLEOTIDE SEQUENCE [LARGE SCALE GENOMIC DNA]</scope>
</reference>
<gene>
    <name evidence="2" type="ORF">A3F08_01950</name>
</gene>
<feature type="transmembrane region" description="Helical" evidence="1">
    <location>
        <begin position="41"/>
        <end position="59"/>
    </location>
</feature>
<evidence type="ECO:0008006" key="4">
    <source>
        <dbReference type="Google" id="ProtNLM"/>
    </source>
</evidence>
<dbReference type="AlphaFoldDB" id="A0A1F5EGZ0"/>
<dbReference type="InterPro" id="IPR032820">
    <property type="entry name" value="ATPase_put"/>
</dbReference>
<protein>
    <recommendedName>
        <fullName evidence="4">AtpZ/AtpI family protein</fullName>
    </recommendedName>
</protein>
<evidence type="ECO:0000313" key="3">
    <source>
        <dbReference type="Proteomes" id="UP000176451"/>
    </source>
</evidence>
<keyword evidence="1" id="KW-1133">Transmembrane helix</keyword>
<accession>A0A1F5EGZ0</accession>
<keyword evidence="1" id="KW-0472">Membrane</keyword>
<keyword evidence="1" id="KW-0812">Transmembrane</keyword>
<name>A0A1F5EGZ0_9BACT</name>
<dbReference type="STRING" id="1797469.A3F08_01950"/>
<evidence type="ECO:0000256" key="1">
    <source>
        <dbReference type="SAM" id="Phobius"/>
    </source>
</evidence>
<dbReference type="EMBL" id="MEZV01000028">
    <property type="protein sequence ID" value="OGD66687.1"/>
    <property type="molecule type" value="Genomic_DNA"/>
</dbReference>
<proteinExistence type="predicted"/>
<dbReference type="Pfam" id="PF09527">
    <property type="entry name" value="ATPase_gene1"/>
    <property type="match status" value="1"/>
</dbReference>
<sequence length="71" mass="8045">MNNLWYVLSELGQLGFIIAIPVAILAYFGAKLDKIYQTSPLFLLIGIVFSIITSSIVIYRKIKKLESTEKH</sequence>
<dbReference type="Proteomes" id="UP000176451">
    <property type="component" value="Unassembled WGS sequence"/>
</dbReference>
<organism evidence="2 3">
    <name type="scientific">Candidatus Berkelbacteria bacterium RIFCSPHIGHO2_12_FULL_36_9</name>
    <dbReference type="NCBI Taxonomy" id="1797469"/>
    <lineage>
        <taxon>Bacteria</taxon>
        <taxon>Candidatus Berkelbacteria</taxon>
    </lineage>
</organism>